<reference evidence="2 3" key="1">
    <citation type="submission" date="2016-02" db="EMBL/GenBank/DDBJ databases">
        <title>Genome sequence of Clostridium thermobutyricum DSM 4928.</title>
        <authorList>
            <person name="Poehlein A."/>
            <person name="Daniel R."/>
        </authorList>
    </citation>
    <scope>NUCLEOTIDE SEQUENCE [LARGE SCALE GENOMIC DNA]</scope>
    <source>
        <strain evidence="2 3">DSM 4928</strain>
    </source>
</reference>
<sequence length="172" mass="19969">MIFRKTTKKDIKNVMDIINASKEYFKKNSINQWQNGYPNEEVILNDIKNGEAFVLLDDENTIIGTVAISFRGESTYDKIYEGKWLTDSEYAVIHRIAIKDDLKGRGISRDILKEAERICLNKNINSIKIDTHEENLSMQRFLEKSGFKYCGIIYLNSGLEYGEKRIAFEKLI</sequence>
<evidence type="ECO:0000313" key="2">
    <source>
        <dbReference type="EMBL" id="OPX44641.1"/>
    </source>
</evidence>
<evidence type="ECO:0000313" key="3">
    <source>
        <dbReference type="Proteomes" id="UP000191448"/>
    </source>
</evidence>
<feature type="domain" description="N-acetyltransferase" evidence="1">
    <location>
        <begin position="1"/>
        <end position="172"/>
    </location>
</feature>
<dbReference type="InterPro" id="IPR000182">
    <property type="entry name" value="GNAT_dom"/>
</dbReference>
<dbReference type="Proteomes" id="UP000191448">
    <property type="component" value="Unassembled WGS sequence"/>
</dbReference>
<dbReference type="Gene3D" id="3.40.630.30">
    <property type="match status" value="1"/>
</dbReference>
<keyword evidence="2" id="KW-0808">Transferase</keyword>
<dbReference type="EMBL" id="LTAY01000111">
    <property type="protein sequence ID" value="OPX44641.1"/>
    <property type="molecule type" value="Genomic_DNA"/>
</dbReference>
<dbReference type="SUPFAM" id="SSF55729">
    <property type="entry name" value="Acyl-CoA N-acyltransferases (Nat)"/>
    <property type="match status" value="1"/>
</dbReference>
<dbReference type="Pfam" id="PF00583">
    <property type="entry name" value="Acetyltransf_1"/>
    <property type="match status" value="1"/>
</dbReference>
<accession>A0A1V4SN31</accession>
<protein>
    <submittedName>
        <fullName evidence="2">Putative acetyltransferase</fullName>
    </submittedName>
</protein>
<dbReference type="RefSeq" id="WP_080024242.1">
    <property type="nucleotide sequence ID" value="NZ_LTAY01000111.1"/>
</dbReference>
<gene>
    <name evidence="2" type="ORF">CLTHE_31650</name>
</gene>
<comment type="caution">
    <text evidence="2">The sequence shown here is derived from an EMBL/GenBank/DDBJ whole genome shotgun (WGS) entry which is preliminary data.</text>
</comment>
<dbReference type="PROSITE" id="PS51186">
    <property type="entry name" value="GNAT"/>
    <property type="match status" value="1"/>
</dbReference>
<proteinExistence type="predicted"/>
<dbReference type="GO" id="GO:0016747">
    <property type="term" value="F:acyltransferase activity, transferring groups other than amino-acyl groups"/>
    <property type="evidence" value="ECO:0007669"/>
    <property type="project" value="InterPro"/>
</dbReference>
<dbReference type="AlphaFoldDB" id="A0A1V4SN31"/>
<dbReference type="InterPro" id="IPR016181">
    <property type="entry name" value="Acyl_CoA_acyltransferase"/>
</dbReference>
<dbReference type="OrthoDB" id="9796381at2"/>
<evidence type="ECO:0000259" key="1">
    <source>
        <dbReference type="PROSITE" id="PS51186"/>
    </source>
</evidence>
<organism evidence="2 3">
    <name type="scientific">Clostridium thermobutyricum DSM 4928</name>
    <dbReference type="NCBI Taxonomy" id="1121339"/>
    <lineage>
        <taxon>Bacteria</taxon>
        <taxon>Bacillati</taxon>
        <taxon>Bacillota</taxon>
        <taxon>Clostridia</taxon>
        <taxon>Eubacteriales</taxon>
        <taxon>Clostridiaceae</taxon>
        <taxon>Clostridium</taxon>
    </lineage>
</organism>
<name>A0A1V4SN31_9CLOT</name>